<feature type="region of interest" description="Disordered" evidence="1">
    <location>
        <begin position="315"/>
        <end position="350"/>
    </location>
</feature>
<evidence type="ECO:0000256" key="2">
    <source>
        <dbReference type="SAM" id="Phobius"/>
    </source>
</evidence>
<name>A0A183TDJ4_SCHSO</name>
<reference evidence="3 4" key="2">
    <citation type="submission" date="2018-11" db="EMBL/GenBank/DDBJ databases">
        <authorList>
            <consortium name="Pathogen Informatics"/>
        </authorList>
    </citation>
    <scope>NUCLEOTIDE SEQUENCE [LARGE SCALE GENOMIC DNA]</scope>
    <source>
        <strain evidence="3 4">NST_G2</strain>
    </source>
</reference>
<keyword evidence="2" id="KW-0472">Membrane</keyword>
<evidence type="ECO:0000313" key="5">
    <source>
        <dbReference type="WBParaSite" id="SSLN_0001509201-mRNA-1"/>
    </source>
</evidence>
<evidence type="ECO:0000256" key="1">
    <source>
        <dbReference type="SAM" id="MobiDB-lite"/>
    </source>
</evidence>
<protein>
    <submittedName>
        <fullName evidence="5">Transmembrane protein</fullName>
    </submittedName>
</protein>
<feature type="transmembrane region" description="Helical" evidence="2">
    <location>
        <begin position="27"/>
        <end position="49"/>
    </location>
</feature>
<accession>A0A183TDJ4</accession>
<reference evidence="5" key="1">
    <citation type="submission" date="2016-06" db="UniProtKB">
        <authorList>
            <consortium name="WormBaseParasite"/>
        </authorList>
    </citation>
    <scope>IDENTIFICATION</scope>
</reference>
<sequence length="369" mass="41510">MDYASAFRTLPYRFLPRCMPRTFSSRLGAWLCLLLLIFAFNVLVNKFFWGSSTDQLYTLDKKDQLVKDLQRSDSDKTKPRARKDDAFYEYFHPPVEICATVISYGAFMVEFKRLLINTTNIEGKIGGEDYRSVMFQSEESEYVKLSSDTFAVECSVLHNIDNLVQFPRSHFPEFLGATQRAKFSASITKSFGKTPLATVDSDVKVVVFSVGRRLMQDHGFMLIDGKSKAAQQETWKFILRWLSSSVAVQVRSRPRRAGQPWGLRASEIEELAVYPVDDSDPQAFRVGEIPPTALIWFDLSSKAISCGQRRQLGGWVEQPARNQGSSVGLSRSQNVPSNQDTPIHISKETSFAPPSRGVVCVPMPKGSGC</sequence>
<keyword evidence="4" id="KW-1185">Reference proteome</keyword>
<dbReference type="WBParaSite" id="SSLN_0001509201-mRNA-1">
    <property type="protein sequence ID" value="SSLN_0001509201-mRNA-1"/>
    <property type="gene ID" value="SSLN_0001509201"/>
</dbReference>
<proteinExistence type="predicted"/>
<dbReference type="Proteomes" id="UP000275846">
    <property type="component" value="Unassembled WGS sequence"/>
</dbReference>
<dbReference type="EMBL" id="UYSU01039076">
    <property type="protein sequence ID" value="VDM00929.1"/>
    <property type="molecule type" value="Genomic_DNA"/>
</dbReference>
<gene>
    <name evidence="3" type="ORF">SSLN_LOCUS14543</name>
</gene>
<organism evidence="5">
    <name type="scientific">Schistocephalus solidus</name>
    <name type="common">Tapeworm</name>
    <dbReference type="NCBI Taxonomy" id="70667"/>
    <lineage>
        <taxon>Eukaryota</taxon>
        <taxon>Metazoa</taxon>
        <taxon>Spiralia</taxon>
        <taxon>Lophotrochozoa</taxon>
        <taxon>Platyhelminthes</taxon>
        <taxon>Cestoda</taxon>
        <taxon>Eucestoda</taxon>
        <taxon>Diphyllobothriidea</taxon>
        <taxon>Diphyllobothriidae</taxon>
        <taxon>Schistocephalus</taxon>
    </lineage>
</organism>
<dbReference type="OrthoDB" id="10518089at2759"/>
<keyword evidence="2" id="KW-0812">Transmembrane</keyword>
<dbReference type="AlphaFoldDB" id="A0A183TDJ4"/>
<keyword evidence="2" id="KW-1133">Transmembrane helix</keyword>
<evidence type="ECO:0000313" key="4">
    <source>
        <dbReference type="Proteomes" id="UP000275846"/>
    </source>
</evidence>
<feature type="compositionally biased region" description="Polar residues" evidence="1">
    <location>
        <begin position="320"/>
        <end position="341"/>
    </location>
</feature>
<evidence type="ECO:0000313" key="3">
    <source>
        <dbReference type="EMBL" id="VDM00929.1"/>
    </source>
</evidence>